<feature type="domain" description="Flagellin C-terminal" evidence="3">
    <location>
        <begin position="626"/>
        <end position="710"/>
    </location>
</feature>
<sequence>MPLTINTNVASLTSQRNLARSQSELGVSLQRLSSGLRINSAKDDAAGLAISERFTTQIRGLNQATRNANDAISLSQTAEGALGEYGNILQRVRELALQSANSTNSSSDRQALNSEVQQQLAELNRISTQTQFNGQNVLDGSFTSSQFQVGANANQTISVSIGNASTDALGAYQFSNTSSPVTGAALTSGQLTINSVNVGTSADGSADAIVNSINAVTNQTAVTATATSSITATNAPTGRVSLQSGDLVINGVNIGAVTGDYNLATQGSNIATAINNRTATTGVTATANTTTGALTLSSSVGETIAITSTNTTAGAARIENATGLELSTNGNTAVTTLALAGTKATNALDFEAFGTISDGDTFTIGSGTSATTFEFQSGLVTGNLTGANTVIGAGYEVNQAGLRTQITAAINDATNGAVDNVAVDSGGGNVVNLTADAFGVQTVANQSVDSANVSGTALTGETVVLGTGIVEGATAIVDGETYTFVRTASTGNSISLTDSSIDNVATALRAAINVDHTGNTSDVVATGATNNVILTADVFGTPGNSVVDTTGTSVGVGVTETATTAGTDGAYTASTTYGTISLSSSSSYQVGGTNSSVAGLSTASSTLTAINTIDISSVTGANNAISLIDGALDQVNSIRGDLGAVQNRFESTIASLTITSENLSAARSRIRDADFAAETASLTRLQILQQAGVSILSQANSLPQLALSLLQ</sequence>
<reference evidence="4" key="1">
    <citation type="submission" date="2018-06" db="EMBL/GenBank/DDBJ databases">
        <authorList>
            <person name="Zhirakovskaya E."/>
        </authorList>
    </citation>
    <scope>NUCLEOTIDE SEQUENCE</scope>
</reference>
<dbReference type="GO" id="GO:0005198">
    <property type="term" value="F:structural molecule activity"/>
    <property type="evidence" value="ECO:0007669"/>
    <property type="project" value="InterPro"/>
</dbReference>
<evidence type="ECO:0000259" key="2">
    <source>
        <dbReference type="Pfam" id="PF00669"/>
    </source>
</evidence>
<proteinExistence type="predicted"/>
<organism evidence="4">
    <name type="scientific">hydrothermal vent metagenome</name>
    <dbReference type="NCBI Taxonomy" id="652676"/>
    <lineage>
        <taxon>unclassified sequences</taxon>
        <taxon>metagenomes</taxon>
        <taxon>ecological metagenomes</taxon>
    </lineage>
</organism>
<evidence type="ECO:0000259" key="3">
    <source>
        <dbReference type="Pfam" id="PF00700"/>
    </source>
</evidence>
<accession>A0A3B0YB06</accession>
<gene>
    <name evidence="4" type="ORF">MNBD_GAMMA12-3767</name>
</gene>
<evidence type="ECO:0000256" key="1">
    <source>
        <dbReference type="ARBA" id="ARBA00023143"/>
    </source>
</evidence>
<dbReference type="SUPFAM" id="SSF64518">
    <property type="entry name" value="Phase 1 flagellin"/>
    <property type="match status" value="2"/>
</dbReference>
<dbReference type="Gene3D" id="3.30.70.2120">
    <property type="match status" value="1"/>
</dbReference>
<dbReference type="InterPro" id="IPR001029">
    <property type="entry name" value="Flagellin_N"/>
</dbReference>
<keyword evidence="4" id="KW-0966">Cell projection</keyword>
<evidence type="ECO:0000313" key="4">
    <source>
        <dbReference type="EMBL" id="VAW74000.1"/>
    </source>
</evidence>
<dbReference type="GO" id="GO:0009288">
    <property type="term" value="C:bacterial-type flagellum"/>
    <property type="evidence" value="ECO:0007669"/>
    <property type="project" value="InterPro"/>
</dbReference>
<keyword evidence="4" id="KW-0282">Flagellum</keyword>
<dbReference type="PANTHER" id="PTHR42792:SF2">
    <property type="entry name" value="FLAGELLIN"/>
    <property type="match status" value="1"/>
</dbReference>
<dbReference type="InterPro" id="IPR001492">
    <property type="entry name" value="Flagellin"/>
</dbReference>
<dbReference type="Gene3D" id="1.20.1330.10">
    <property type="entry name" value="f41 fragment of flagellin, N-terminal domain"/>
    <property type="match status" value="2"/>
</dbReference>
<dbReference type="Pfam" id="PF00669">
    <property type="entry name" value="Flagellin_N"/>
    <property type="match status" value="1"/>
</dbReference>
<dbReference type="InterPro" id="IPR046358">
    <property type="entry name" value="Flagellin_C"/>
</dbReference>
<protein>
    <submittedName>
        <fullName evidence="4">Flagellin protein FlaA</fullName>
    </submittedName>
</protein>
<dbReference type="Pfam" id="PF00700">
    <property type="entry name" value="Flagellin_C"/>
    <property type="match status" value="1"/>
</dbReference>
<dbReference type="PANTHER" id="PTHR42792">
    <property type="entry name" value="FLAGELLIN"/>
    <property type="match status" value="1"/>
</dbReference>
<name>A0A3B0YB06_9ZZZZ</name>
<dbReference type="InterPro" id="IPR042187">
    <property type="entry name" value="Flagellin_C_sub2"/>
</dbReference>
<dbReference type="PRINTS" id="PR00207">
    <property type="entry name" value="FLAGELLIN"/>
</dbReference>
<dbReference type="Gene3D" id="6.10.10.10">
    <property type="entry name" value="Flagellar export chaperone, C-terminal domain"/>
    <property type="match status" value="1"/>
</dbReference>
<feature type="domain" description="Flagellin N-terminal" evidence="2">
    <location>
        <begin position="5"/>
        <end position="143"/>
    </location>
</feature>
<dbReference type="EMBL" id="UOFL01000049">
    <property type="protein sequence ID" value="VAW74000.1"/>
    <property type="molecule type" value="Genomic_DNA"/>
</dbReference>
<dbReference type="AlphaFoldDB" id="A0A3B0YB06"/>
<dbReference type="Gene3D" id="6.10.280.190">
    <property type="match status" value="1"/>
</dbReference>
<keyword evidence="4" id="KW-0969">Cilium</keyword>
<keyword evidence="1" id="KW-0975">Bacterial flagellum</keyword>